<dbReference type="PANTHER" id="PTHR13778">
    <property type="entry name" value="GLYCOSYLTRANSFERASE 8 DOMAIN-CONTAINING PROTEIN"/>
    <property type="match status" value="1"/>
</dbReference>
<dbReference type="SUPFAM" id="SSF53448">
    <property type="entry name" value="Nucleotide-diphospho-sugar transferases"/>
    <property type="match status" value="1"/>
</dbReference>
<dbReference type="GO" id="GO:0046872">
    <property type="term" value="F:metal ion binding"/>
    <property type="evidence" value="ECO:0007669"/>
    <property type="project" value="UniProtKB-KW"/>
</dbReference>
<dbReference type="Gene3D" id="3.90.550.10">
    <property type="entry name" value="Spore Coat Polysaccharide Biosynthesis Protein SpsA, Chain A"/>
    <property type="match status" value="1"/>
</dbReference>
<dbReference type="RefSeq" id="WP_052780108.1">
    <property type="nucleotide sequence ID" value="NZ_AP028382.1"/>
</dbReference>
<evidence type="ECO:0000256" key="1">
    <source>
        <dbReference type="ARBA" id="ARBA00022676"/>
    </source>
</evidence>
<dbReference type="InterPro" id="IPR029044">
    <property type="entry name" value="Nucleotide-diphossugar_trans"/>
</dbReference>
<gene>
    <name evidence="4" type="ORF">A9459_00360</name>
</gene>
<proteinExistence type="predicted"/>
<evidence type="ECO:0000256" key="2">
    <source>
        <dbReference type="ARBA" id="ARBA00022679"/>
    </source>
</evidence>
<evidence type="ECO:0008006" key="5">
    <source>
        <dbReference type="Google" id="ProtNLM"/>
    </source>
</evidence>
<sequence length="966" mass="116397">MEKDKIKFHNNISIVFAVDENYLPYTSVALASLIEKSVEYYIYDIYIIHSNINLNILLKLKKVAQARKNIIINFINIKSYLEDAIKQYDNIFYEKSYFSTAMYYRFFIPKIFCDFERVIYCDSDMLFKKDISELFFIDLKGKAIAACRDVAVLYSYRKRSEIWQRNIGHNFDKIGILSIDNYFNSGLIIFDINKCVKIQSVSLCLNILKKYDNLYLPDQDVLNIAFQNNVYFLHLRWNFQWTIHIECKQKSLYLSQQIIEEIYEARMDPGIIHYISETKPWKDKNSFFLEWWKFGRKSLFYGQILYKKVVIQNNHINLDQNGFIYVDVLDYLLLLPYFNSIDLYKHIEQMYNIENFVLYRKYAIAQAEKYYNKKSFLLSNDEIYFFMPKKFMHLKEVEKQLVKQSAYLNLELYEILKFVNNLGKKIFLICKNIYPKEYIIEILQKNHIDFYEDIYFYEDIRKKNHDVFLYFGNFLFETQKVNNEKYQFKYINPRDDFVRRNPKICRIYHCESLESSIVLGLYIKKWLLNDKYIDNYWENFGYLYGGPLCYGLANFVYNEAVKNNLKEFIFIARDGYVIEKIFNFLQEQFKTDIRTEYIYASRALKILSNVNLKDNSLPWDDKISSLFYLCTEALIELKRYKYKIISKRNKLDLLKQYLDKIRHFSEEVKKSFSRYVEKYSFEQNKIGLFDFVTFEFSSLKILRSVLKKNFFYAYYFYIMPKSKEKNLFDFADIQSYSTIFFNNHLIGEFLVTAPELPVSFIKNSKINRRYNAYEQYKIEIYKIICKFELEFSKDLISTFGNFKVFFKSKDVVRIVNFFVDNMDCKDKYYFENIYHSENSAHTKYVKIFDQYTSAIDIVKNSLSYKIGLRIIQSKTISKTFTLPFALIGIIYQDYIEKKIGSKLESMNVNFKTPNMEDCYDFIEGEKVKQHLAYQLGECFLKHPVMFVFYSLKIYIKWKKNGKTTFS</sequence>
<evidence type="ECO:0000256" key="3">
    <source>
        <dbReference type="ARBA" id="ARBA00022723"/>
    </source>
</evidence>
<keyword evidence="1" id="KW-0328">Glycosyltransferase</keyword>
<keyword evidence="3" id="KW-0479">Metal-binding</keyword>
<dbReference type="Pfam" id="PF01501">
    <property type="entry name" value="Glyco_transf_8"/>
    <property type="match status" value="1"/>
</dbReference>
<organism evidence="4">
    <name type="scientific">Campylobacter coli</name>
    <dbReference type="NCBI Taxonomy" id="195"/>
    <lineage>
        <taxon>Bacteria</taxon>
        <taxon>Pseudomonadati</taxon>
        <taxon>Campylobacterota</taxon>
        <taxon>Epsilonproteobacteria</taxon>
        <taxon>Campylobacterales</taxon>
        <taxon>Campylobacteraceae</taxon>
        <taxon>Campylobacter</taxon>
    </lineage>
</organism>
<dbReference type="InterPro" id="IPR050748">
    <property type="entry name" value="Glycosyltrans_8_dom-fam"/>
</dbReference>
<dbReference type="AlphaFoldDB" id="A0A5T0DJR0"/>
<dbReference type="GO" id="GO:0016757">
    <property type="term" value="F:glycosyltransferase activity"/>
    <property type="evidence" value="ECO:0007669"/>
    <property type="project" value="UniProtKB-KW"/>
</dbReference>
<protein>
    <recommendedName>
        <fullName evidence="5">Glycosyltransferase</fullName>
    </recommendedName>
</protein>
<comment type="caution">
    <text evidence="4">The sequence shown here is derived from an EMBL/GenBank/DDBJ whole genome shotgun (WGS) entry which is preliminary data.</text>
</comment>
<dbReference type="InterPro" id="IPR002495">
    <property type="entry name" value="Glyco_trans_8"/>
</dbReference>
<keyword evidence="2" id="KW-0808">Transferase</keyword>
<evidence type="ECO:0000313" key="4">
    <source>
        <dbReference type="EMBL" id="EAJ7666334.1"/>
    </source>
</evidence>
<accession>A0A5T0DJR0</accession>
<dbReference type="EMBL" id="AACANT010000001">
    <property type="protein sequence ID" value="EAJ7666334.1"/>
    <property type="molecule type" value="Genomic_DNA"/>
</dbReference>
<dbReference type="CDD" id="cd04194">
    <property type="entry name" value="GT8_A4GalT_like"/>
    <property type="match status" value="1"/>
</dbReference>
<dbReference type="PANTHER" id="PTHR13778:SF47">
    <property type="entry name" value="LIPOPOLYSACCHARIDE 1,3-GALACTOSYLTRANSFERASE"/>
    <property type="match status" value="1"/>
</dbReference>
<name>A0A5T0DJR0_CAMCO</name>
<reference evidence="4" key="1">
    <citation type="submission" date="2018-05" db="EMBL/GenBank/DDBJ databases">
        <authorList>
            <consortium name="PulseNet: The National Subtyping Network for Foodborne Disease Surveillance"/>
            <person name="Tarr C.L."/>
            <person name="Trees E."/>
            <person name="Katz L.S."/>
            <person name="Carleton-Romer H.A."/>
            <person name="Stroika S."/>
            <person name="Kucerova Z."/>
            <person name="Roache K.F."/>
            <person name="Sabol A.L."/>
            <person name="Besser J."/>
            <person name="Gerner-Smidt P."/>
        </authorList>
    </citation>
    <scope>NUCLEOTIDE SEQUENCE</scope>
    <source>
        <strain evidence="4">2015D-0222</strain>
    </source>
</reference>